<gene>
    <name evidence="4" type="ORF">DealDRAFT_2429</name>
</gene>
<dbReference type="RefSeq" id="WP_008517798.1">
    <property type="nucleotide sequence ID" value="NZ_ACJM01000013.1"/>
</dbReference>
<sequence>MKATGRRCEMIRDKRIKKRKQRVLLAVVAVLIVLSFVLHRQITQGVFSPTISGAYYHVATDEKAVSLTFDAVWQPGELPRILDILDRYEVQATFFLPGTWLRNNADLAREILLRGHEIGHHGYAHKRLTELNEEELSKEFALMEEALQEELNVQTQLFRPPYGEINQEVYDYISDRGYTTVLWSVDPHDWLDPGVDKIITRVIKRVHNGAIILFHTNATQAVDALPVIIQSLKMQEYEILPVTQLLEKEK</sequence>
<dbReference type="Gene3D" id="3.20.20.370">
    <property type="entry name" value="Glycoside hydrolase/deacetylase"/>
    <property type="match status" value="1"/>
</dbReference>
<evidence type="ECO:0000256" key="2">
    <source>
        <dbReference type="ARBA" id="ARBA00022801"/>
    </source>
</evidence>
<keyword evidence="1" id="KW-0479">Metal-binding</keyword>
<feature type="domain" description="NodB homology" evidence="3">
    <location>
        <begin position="63"/>
        <end position="240"/>
    </location>
</feature>
<dbReference type="GO" id="GO:0046872">
    <property type="term" value="F:metal ion binding"/>
    <property type="evidence" value="ECO:0007669"/>
    <property type="project" value="UniProtKB-KW"/>
</dbReference>
<dbReference type="Proteomes" id="UP000006443">
    <property type="component" value="Unassembled WGS sequence"/>
</dbReference>
<dbReference type="SUPFAM" id="SSF88713">
    <property type="entry name" value="Glycoside hydrolase/deacetylase"/>
    <property type="match status" value="1"/>
</dbReference>
<dbReference type="Pfam" id="PF01522">
    <property type="entry name" value="Polysacc_deac_1"/>
    <property type="match status" value="1"/>
</dbReference>
<dbReference type="InterPro" id="IPR011330">
    <property type="entry name" value="Glyco_hydro/deAcase_b/a-brl"/>
</dbReference>
<dbReference type="OrthoDB" id="61520at2"/>
<name>C0GIX0_DETAL</name>
<dbReference type="EMBL" id="ACJM01000013">
    <property type="protein sequence ID" value="EEG76784.1"/>
    <property type="molecule type" value="Genomic_DNA"/>
</dbReference>
<keyword evidence="5" id="KW-1185">Reference proteome</keyword>
<keyword evidence="2" id="KW-0378">Hydrolase</keyword>
<evidence type="ECO:0000259" key="3">
    <source>
        <dbReference type="PROSITE" id="PS51677"/>
    </source>
</evidence>
<dbReference type="eggNOG" id="COG0726">
    <property type="taxonomic scope" value="Bacteria"/>
</dbReference>
<evidence type="ECO:0000313" key="4">
    <source>
        <dbReference type="EMBL" id="EEG76784.1"/>
    </source>
</evidence>
<proteinExistence type="predicted"/>
<dbReference type="GO" id="GO:0016810">
    <property type="term" value="F:hydrolase activity, acting on carbon-nitrogen (but not peptide) bonds"/>
    <property type="evidence" value="ECO:0007669"/>
    <property type="project" value="InterPro"/>
</dbReference>
<dbReference type="STRING" id="555088.DealDRAFT_2429"/>
<comment type="caution">
    <text evidence="4">The sequence shown here is derived from an EMBL/GenBank/DDBJ whole genome shotgun (WGS) entry which is preliminary data.</text>
</comment>
<accession>C0GIX0</accession>
<dbReference type="InterPro" id="IPR002509">
    <property type="entry name" value="NODB_dom"/>
</dbReference>
<reference evidence="4 5" key="1">
    <citation type="submission" date="2009-02" db="EMBL/GenBank/DDBJ databases">
        <title>Sequencing of the draft genome and assembly of Dethiobacter alkaliphilus AHT 1.</title>
        <authorList>
            <consortium name="US DOE Joint Genome Institute (JGI-PGF)"/>
            <person name="Lucas S."/>
            <person name="Copeland A."/>
            <person name="Lapidus A."/>
            <person name="Glavina del Rio T."/>
            <person name="Dalin E."/>
            <person name="Tice H."/>
            <person name="Bruce D."/>
            <person name="Goodwin L."/>
            <person name="Pitluck S."/>
            <person name="Larimer F."/>
            <person name="Land M.L."/>
            <person name="Hauser L."/>
            <person name="Muyzer G."/>
        </authorList>
    </citation>
    <scope>NUCLEOTIDE SEQUENCE [LARGE SCALE GENOMIC DNA]</scope>
    <source>
        <strain evidence="4 5">AHT 1</strain>
    </source>
</reference>
<evidence type="ECO:0000256" key="1">
    <source>
        <dbReference type="ARBA" id="ARBA00022723"/>
    </source>
</evidence>
<organism evidence="4 5">
    <name type="scientific">Dethiobacter alkaliphilus AHT 1</name>
    <dbReference type="NCBI Taxonomy" id="555088"/>
    <lineage>
        <taxon>Bacteria</taxon>
        <taxon>Bacillati</taxon>
        <taxon>Bacillota</taxon>
        <taxon>Dethiobacteria</taxon>
        <taxon>Dethiobacterales</taxon>
        <taxon>Dethiobacteraceae</taxon>
        <taxon>Dethiobacter</taxon>
    </lineage>
</organism>
<dbReference type="PROSITE" id="PS51677">
    <property type="entry name" value="NODB"/>
    <property type="match status" value="1"/>
</dbReference>
<dbReference type="GO" id="GO:0016020">
    <property type="term" value="C:membrane"/>
    <property type="evidence" value="ECO:0007669"/>
    <property type="project" value="TreeGrafter"/>
</dbReference>
<evidence type="ECO:0000313" key="5">
    <source>
        <dbReference type="Proteomes" id="UP000006443"/>
    </source>
</evidence>
<dbReference type="InterPro" id="IPR050248">
    <property type="entry name" value="Polysacc_deacetylase_ArnD"/>
</dbReference>
<protein>
    <submittedName>
        <fullName evidence="4">Polysaccharide deacetylase</fullName>
    </submittedName>
</protein>
<dbReference type="GO" id="GO:0005975">
    <property type="term" value="P:carbohydrate metabolic process"/>
    <property type="evidence" value="ECO:0007669"/>
    <property type="project" value="InterPro"/>
</dbReference>
<dbReference type="PANTHER" id="PTHR10587">
    <property type="entry name" value="GLYCOSYL TRANSFERASE-RELATED"/>
    <property type="match status" value="1"/>
</dbReference>
<dbReference type="CDD" id="cd10917">
    <property type="entry name" value="CE4_NodB_like_6s_7s"/>
    <property type="match status" value="1"/>
</dbReference>
<dbReference type="AlphaFoldDB" id="C0GIX0"/>
<dbReference type="PANTHER" id="PTHR10587:SF133">
    <property type="entry name" value="CHITIN DEACETYLASE 1-RELATED"/>
    <property type="match status" value="1"/>
</dbReference>